<proteinExistence type="predicted"/>
<keyword evidence="2" id="KW-0812">Transmembrane</keyword>
<dbReference type="AlphaFoldDB" id="A0ABD2J100"/>
<keyword evidence="2" id="KW-1133">Transmembrane helix</keyword>
<reference evidence="3 4" key="1">
    <citation type="submission" date="2024-10" db="EMBL/GenBank/DDBJ databases">
        <authorList>
            <person name="Kim D."/>
        </authorList>
    </citation>
    <scope>NUCLEOTIDE SEQUENCE [LARGE SCALE GENOMIC DNA]</scope>
    <source>
        <strain evidence="3">Taebaek</strain>
    </source>
</reference>
<evidence type="ECO:0000256" key="1">
    <source>
        <dbReference type="SAM" id="MobiDB-lite"/>
    </source>
</evidence>
<feature type="region of interest" description="Disordered" evidence="1">
    <location>
        <begin position="65"/>
        <end position="105"/>
    </location>
</feature>
<organism evidence="3 4">
    <name type="scientific">Heterodera schachtii</name>
    <name type="common">Sugarbeet cyst nematode worm</name>
    <name type="synonym">Tylenchus schachtii</name>
    <dbReference type="NCBI Taxonomy" id="97005"/>
    <lineage>
        <taxon>Eukaryota</taxon>
        <taxon>Metazoa</taxon>
        <taxon>Ecdysozoa</taxon>
        <taxon>Nematoda</taxon>
        <taxon>Chromadorea</taxon>
        <taxon>Rhabditida</taxon>
        <taxon>Tylenchina</taxon>
        <taxon>Tylenchomorpha</taxon>
        <taxon>Tylenchoidea</taxon>
        <taxon>Heteroderidae</taxon>
        <taxon>Heteroderinae</taxon>
        <taxon>Heterodera</taxon>
    </lineage>
</organism>
<evidence type="ECO:0000256" key="2">
    <source>
        <dbReference type="SAM" id="Phobius"/>
    </source>
</evidence>
<feature type="compositionally biased region" description="Low complexity" evidence="1">
    <location>
        <begin position="70"/>
        <end position="84"/>
    </location>
</feature>
<evidence type="ECO:0000313" key="3">
    <source>
        <dbReference type="EMBL" id="KAL3085201.1"/>
    </source>
</evidence>
<protein>
    <submittedName>
        <fullName evidence="3">Uncharacterized protein</fullName>
    </submittedName>
</protein>
<keyword evidence="4" id="KW-1185">Reference proteome</keyword>
<evidence type="ECO:0000313" key="4">
    <source>
        <dbReference type="Proteomes" id="UP001620645"/>
    </source>
</evidence>
<feature type="transmembrane region" description="Helical" evidence="2">
    <location>
        <begin position="23"/>
        <end position="43"/>
    </location>
</feature>
<dbReference type="Proteomes" id="UP001620645">
    <property type="component" value="Unassembled WGS sequence"/>
</dbReference>
<gene>
    <name evidence="3" type="ORF">niasHS_010270</name>
</gene>
<accession>A0ABD2J100</accession>
<comment type="caution">
    <text evidence="3">The sequence shown here is derived from an EMBL/GenBank/DDBJ whole genome shotgun (WGS) entry which is preliminary data.</text>
</comment>
<feature type="compositionally biased region" description="Polar residues" evidence="1">
    <location>
        <begin position="85"/>
        <end position="97"/>
    </location>
</feature>
<sequence length="278" mass="30629">MFALGCAAATACCHQFGLIVVTVLITVMSEVMSSLMVVALFGWTRLDDFCGSGSFSLRKLRPTRKRPVPGLLRNNNRNANNGNGQSQKQSREANTMKTEQDEREQYSNNEYIPLVNLIASRVYYDFCRDNFTGVPMPSTHQQKAVPSMNSSDDGTVAVDAVPLLLVVVGVSEDAGGDDGLFPGSVGAEADRKMMEISSMRLLLNVQVTTLEGRMYAFRTSPRILVRPCHRSVELSLVSEWIKNKLQLILEKNLVLPNMDDVIIPVCSGNKLLEGGLNR</sequence>
<keyword evidence="2" id="KW-0472">Membrane</keyword>
<dbReference type="EMBL" id="JBICCN010000232">
    <property type="protein sequence ID" value="KAL3085201.1"/>
    <property type="molecule type" value="Genomic_DNA"/>
</dbReference>
<name>A0ABD2J100_HETSC</name>